<gene>
    <name evidence="2" type="ORF">CLORY_44400</name>
</gene>
<protein>
    <submittedName>
        <fullName evidence="2">Uncharacterized protein</fullName>
    </submittedName>
</protein>
<feature type="transmembrane region" description="Helical" evidence="1">
    <location>
        <begin position="65"/>
        <end position="80"/>
    </location>
</feature>
<dbReference type="RefSeq" id="WP_079428631.1">
    <property type="nucleotide sequence ID" value="NZ_MZGV01000114.1"/>
</dbReference>
<reference evidence="2 3" key="1">
    <citation type="submission" date="2017-03" db="EMBL/GenBank/DDBJ databases">
        <title>Genome sequence of Clostridium oryzae DSM 28571.</title>
        <authorList>
            <person name="Poehlein A."/>
            <person name="Daniel R."/>
        </authorList>
    </citation>
    <scope>NUCLEOTIDE SEQUENCE [LARGE SCALE GENOMIC DNA]</scope>
    <source>
        <strain evidence="2 3">DSM 28571</strain>
    </source>
</reference>
<keyword evidence="3" id="KW-1185">Reference proteome</keyword>
<keyword evidence="1" id="KW-0812">Transmembrane</keyword>
<name>A0A1V4I5T9_9CLOT</name>
<keyword evidence="1" id="KW-0472">Membrane</keyword>
<dbReference type="EMBL" id="MZGV01000114">
    <property type="protein sequence ID" value="OPJ55348.1"/>
    <property type="molecule type" value="Genomic_DNA"/>
</dbReference>
<dbReference type="AlphaFoldDB" id="A0A1V4I5T9"/>
<sequence>MDKILAELASTCCCKDKDGKKNSFDGMWVWIVIGIIVLCSCSSGKPGFISCCNSTCGTGNQSSGSWIWLIIIFVFLFSGFKDGKLGNVNTNLINLDTDDGYDDEYYD</sequence>
<dbReference type="Proteomes" id="UP000190080">
    <property type="component" value="Unassembled WGS sequence"/>
</dbReference>
<keyword evidence="1" id="KW-1133">Transmembrane helix</keyword>
<comment type="caution">
    <text evidence="2">The sequence shown here is derived from an EMBL/GenBank/DDBJ whole genome shotgun (WGS) entry which is preliminary data.</text>
</comment>
<evidence type="ECO:0000313" key="3">
    <source>
        <dbReference type="Proteomes" id="UP000190080"/>
    </source>
</evidence>
<evidence type="ECO:0000313" key="2">
    <source>
        <dbReference type="EMBL" id="OPJ55348.1"/>
    </source>
</evidence>
<feature type="transmembrane region" description="Helical" evidence="1">
    <location>
        <begin position="27"/>
        <end position="45"/>
    </location>
</feature>
<proteinExistence type="predicted"/>
<accession>A0A1V4I5T9</accession>
<dbReference type="STRING" id="1450648.CLORY_44400"/>
<organism evidence="2 3">
    <name type="scientific">Clostridium oryzae</name>
    <dbReference type="NCBI Taxonomy" id="1450648"/>
    <lineage>
        <taxon>Bacteria</taxon>
        <taxon>Bacillati</taxon>
        <taxon>Bacillota</taxon>
        <taxon>Clostridia</taxon>
        <taxon>Eubacteriales</taxon>
        <taxon>Clostridiaceae</taxon>
        <taxon>Clostridium</taxon>
    </lineage>
</organism>
<evidence type="ECO:0000256" key="1">
    <source>
        <dbReference type="SAM" id="Phobius"/>
    </source>
</evidence>